<dbReference type="OMA" id="VMEADRM"/>
<dbReference type="GeneTree" id="ENSGT00980000199422"/>
<protein>
    <submittedName>
        <fullName evidence="1">Uncharacterized protein</fullName>
    </submittedName>
</protein>
<proteinExistence type="predicted"/>
<dbReference type="AlphaFoldDB" id="A0A8C6XG29"/>
<keyword evidence="2" id="KW-1185">Reference proteome</keyword>
<evidence type="ECO:0000313" key="2">
    <source>
        <dbReference type="Proteomes" id="UP000694559"/>
    </source>
</evidence>
<dbReference type="Ensembl" id="ENSNNAT00000014595.1">
    <property type="protein sequence ID" value="ENSNNAP00000013935.1"/>
    <property type="gene ID" value="ENSNNAG00000009395.1"/>
</dbReference>
<dbReference type="OrthoDB" id="8885052at2759"/>
<reference evidence="1" key="2">
    <citation type="submission" date="2025-09" db="UniProtKB">
        <authorList>
            <consortium name="Ensembl"/>
        </authorList>
    </citation>
    <scope>IDENTIFICATION</scope>
</reference>
<evidence type="ECO:0000313" key="1">
    <source>
        <dbReference type="Ensembl" id="ENSNNAP00000013935.1"/>
    </source>
</evidence>
<sequence length="102" mass="11840">MWKEEWVWVSSIEYRRGRKGHSLNTDSSLYRKNSDPRNHAYLTSRWERVKMTGSIRKTRLDSLLMEAAITWELTTSEGLSGPTSLPSLIVAFSVERKNPKLL</sequence>
<organism evidence="1 2">
    <name type="scientific">Naja naja</name>
    <name type="common">Indian cobra</name>
    <dbReference type="NCBI Taxonomy" id="35670"/>
    <lineage>
        <taxon>Eukaryota</taxon>
        <taxon>Metazoa</taxon>
        <taxon>Chordata</taxon>
        <taxon>Craniata</taxon>
        <taxon>Vertebrata</taxon>
        <taxon>Euteleostomi</taxon>
        <taxon>Lepidosauria</taxon>
        <taxon>Squamata</taxon>
        <taxon>Bifurcata</taxon>
        <taxon>Unidentata</taxon>
        <taxon>Episquamata</taxon>
        <taxon>Toxicofera</taxon>
        <taxon>Serpentes</taxon>
        <taxon>Colubroidea</taxon>
        <taxon>Elapidae</taxon>
        <taxon>Elapinae</taxon>
        <taxon>Naja</taxon>
    </lineage>
</organism>
<reference evidence="1" key="1">
    <citation type="submission" date="2025-08" db="UniProtKB">
        <authorList>
            <consortium name="Ensembl"/>
        </authorList>
    </citation>
    <scope>IDENTIFICATION</scope>
</reference>
<accession>A0A8C6XG29</accession>
<dbReference type="Proteomes" id="UP000694559">
    <property type="component" value="Unplaced"/>
</dbReference>
<name>A0A8C6XG29_NAJNA</name>